<dbReference type="PANTHER" id="PTHR32024">
    <property type="entry name" value="TRK SYSTEM POTASSIUM UPTAKE PROTEIN TRKG-RELATED"/>
    <property type="match status" value="1"/>
</dbReference>
<feature type="transmembrane region" description="Helical" evidence="8">
    <location>
        <begin position="354"/>
        <end position="376"/>
    </location>
</feature>
<reference evidence="9 10" key="1">
    <citation type="submission" date="2018-02" db="EMBL/GenBank/DDBJ databases">
        <title>Comparative genomes isolates from brazilian mangrove.</title>
        <authorList>
            <person name="Araujo J.E."/>
            <person name="Taketani R.G."/>
            <person name="Silva M.C.P."/>
            <person name="Loureco M.V."/>
            <person name="Andreote F.D."/>
        </authorList>
    </citation>
    <scope>NUCLEOTIDE SEQUENCE [LARGE SCALE GENOMIC DNA]</scope>
    <source>
        <strain evidence="9 10">Hex-1 MGV</strain>
    </source>
</reference>
<keyword evidence="4 8" id="KW-0812">Transmembrane</keyword>
<gene>
    <name evidence="9" type="ORF">C5Y83_21070</name>
</gene>
<evidence type="ECO:0000256" key="1">
    <source>
        <dbReference type="ARBA" id="ARBA00004651"/>
    </source>
</evidence>
<evidence type="ECO:0000256" key="4">
    <source>
        <dbReference type="ARBA" id="ARBA00022692"/>
    </source>
</evidence>
<dbReference type="Proteomes" id="UP000238322">
    <property type="component" value="Unassembled WGS sequence"/>
</dbReference>
<comment type="caution">
    <text evidence="9">The sequence shown here is derived from an EMBL/GenBank/DDBJ whole genome shotgun (WGS) entry which is preliminary data.</text>
</comment>
<proteinExistence type="predicted"/>
<keyword evidence="5 8" id="KW-1133">Transmembrane helix</keyword>
<name>A0A2S8FKL2_9BACT</name>
<feature type="transmembrane region" description="Helical" evidence="8">
    <location>
        <begin position="77"/>
        <end position="99"/>
    </location>
</feature>
<evidence type="ECO:0000256" key="2">
    <source>
        <dbReference type="ARBA" id="ARBA00022448"/>
    </source>
</evidence>
<evidence type="ECO:0000313" key="10">
    <source>
        <dbReference type="Proteomes" id="UP000238322"/>
    </source>
</evidence>
<accession>A0A2S8FKL2</accession>
<keyword evidence="3" id="KW-1003">Cell membrane</keyword>
<dbReference type="GO" id="GO:0030001">
    <property type="term" value="P:metal ion transport"/>
    <property type="evidence" value="ECO:0007669"/>
    <property type="project" value="UniProtKB-ARBA"/>
</dbReference>
<evidence type="ECO:0000256" key="3">
    <source>
        <dbReference type="ARBA" id="ARBA00022475"/>
    </source>
</evidence>
<dbReference type="EMBL" id="PUHY01000012">
    <property type="protein sequence ID" value="PQO32691.1"/>
    <property type="molecule type" value="Genomic_DNA"/>
</dbReference>
<dbReference type="RefSeq" id="WP_105331703.1">
    <property type="nucleotide sequence ID" value="NZ_PUHY01000012.1"/>
</dbReference>
<evidence type="ECO:0000256" key="6">
    <source>
        <dbReference type="ARBA" id="ARBA00023065"/>
    </source>
</evidence>
<feature type="transmembrane region" description="Helical" evidence="8">
    <location>
        <begin position="127"/>
        <end position="149"/>
    </location>
</feature>
<keyword evidence="7 8" id="KW-0472">Membrane</keyword>
<evidence type="ECO:0000313" key="9">
    <source>
        <dbReference type="EMBL" id="PQO32691.1"/>
    </source>
</evidence>
<keyword evidence="6" id="KW-0406">Ion transport</keyword>
<feature type="transmembrane region" description="Helical" evidence="8">
    <location>
        <begin position="290"/>
        <end position="309"/>
    </location>
</feature>
<dbReference type="Pfam" id="PF02386">
    <property type="entry name" value="TrkH"/>
    <property type="match status" value="1"/>
</dbReference>
<feature type="transmembrane region" description="Helical" evidence="8">
    <location>
        <begin position="236"/>
        <end position="255"/>
    </location>
</feature>
<evidence type="ECO:0000256" key="7">
    <source>
        <dbReference type="ARBA" id="ARBA00023136"/>
    </source>
</evidence>
<dbReference type="AlphaFoldDB" id="A0A2S8FKL2"/>
<feature type="transmembrane region" description="Helical" evidence="8">
    <location>
        <begin position="192"/>
        <end position="215"/>
    </location>
</feature>
<dbReference type="GO" id="GO:0008324">
    <property type="term" value="F:monoatomic cation transmembrane transporter activity"/>
    <property type="evidence" value="ECO:0007669"/>
    <property type="project" value="InterPro"/>
</dbReference>
<keyword evidence="2" id="KW-0813">Transport</keyword>
<protein>
    <submittedName>
        <fullName evidence="9">Uncharacterized protein</fullName>
    </submittedName>
</protein>
<evidence type="ECO:0000256" key="5">
    <source>
        <dbReference type="ARBA" id="ARBA00022989"/>
    </source>
</evidence>
<dbReference type="OrthoDB" id="9810952at2"/>
<dbReference type="GO" id="GO:0005886">
    <property type="term" value="C:plasma membrane"/>
    <property type="evidence" value="ECO:0007669"/>
    <property type="project" value="UniProtKB-SubCell"/>
</dbReference>
<organism evidence="9 10">
    <name type="scientific">Blastopirellula marina</name>
    <dbReference type="NCBI Taxonomy" id="124"/>
    <lineage>
        <taxon>Bacteria</taxon>
        <taxon>Pseudomonadati</taxon>
        <taxon>Planctomycetota</taxon>
        <taxon>Planctomycetia</taxon>
        <taxon>Pirellulales</taxon>
        <taxon>Pirellulaceae</taxon>
        <taxon>Blastopirellula</taxon>
    </lineage>
</organism>
<feature type="transmembrane region" description="Helical" evidence="8">
    <location>
        <begin position="17"/>
        <end position="36"/>
    </location>
</feature>
<dbReference type="InterPro" id="IPR003445">
    <property type="entry name" value="Cat_transpt"/>
</dbReference>
<comment type="subcellular location">
    <subcellularLocation>
        <location evidence="1">Cell membrane</location>
        <topology evidence="1">Multi-pass membrane protein</topology>
    </subcellularLocation>
</comment>
<feature type="transmembrane region" description="Helical" evidence="8">
    <location>
        <begin position="420"/>
        <end position="440"/>
    </location>
</feature>
<evidence type="ECO:0000256" key="8">
    <source>
        <dbReference type="SAM" id="Phobius"/>
    </source>
</evidence>
<sequence>MPQLTGSIVKYPARNLVVWYLALILIGTVLLTLPICRGEGAESISRLDACFTATSASCVTGLAVRSTPDDFSFLGQLVILILIQIGGIGIMTITTYTLFNLGSKPSLRARAILTETLGASDDADLKWILRHVLLVTAFSEGAGFFILLARNLNLYDSFFESAWHALFHSISAFCNAGFALHNDSLVGFQGDIIVNLTISALIIVGGIGFPVLLDLNKNWRKGVLEGWASLHIHSKFMLIGTAFFLLGGFLGTLVLEWDGVLQEMPLWKKLLVSGFHSVSCRTAGFNTIDLASLTNATLFISMLLMLIGAGPCSTGGGFKVSTVMVMAVHAWKTFHGMSRINFARRTIPEIVIQQATATALLFTVVAIVALTALLVFEQSSVPHPKSQGVFLDAAFEVVSALGTVGLSTGFTGSLSTVGKMIIIVLMFLGRLGPISVFVALSHTQRQTPVEYPKEEPLIG</sequence>
<dbReference type="PANTHER" id="PTHR32024:SF1">
    <property type="entry name" value="KTR SYSTEM POTASSIUM UPTAKE PROTEIN B"/>
    <property type="match status" value="1"/>
</dbReference>
<feature type="transmembrane region" description="Helical" evidence="8">
    <location>
        <begin position="388"/>
        <end position="408"/>
    </location>
</feature>